<evidence type="ECO:0000256" key="1">
    <source>
        <dbReference type="SAM" id="Phobius"/>
    </source>
</evidence>
<organism evidence="2 3">
    <name type="scientific">Sphingobacterium haloxyli</name>
    <dbReference type="NCBI Taxonomy" id="2100533"/>
    <lineage>
        <taxon>Bacteria</taxon>
        <taxon>Pseudomonadati</taxon>
        <taxon>Bacteroidota</taxon>
        <taxon>Sphingobacteriia</taxon>
        <taxon>Sphingobacteriales</taxon>
        <taxon>Sphingobacteriaceae</taxon>
        <taxon>Sphingobacterium</taxon>
    </lineage>
</organism>
<keyword evidence="1" id="KW-0812">Transmembrane</keyword>
<sequence length="373" mass="43549">MPESVQYSTGKAKKNNSDMRYWYKVNGLNFAFIIYFTFISILQGYAQDQDIIKKAFFYKVNDSLSVEVKISLDDGHPVTYFSHLETDVCSDGLCKPINLTIYWDLLGNFLSYRTDRFRPLTKFDHIEMTEDDHRQLHKILSDTSSLLRDYHVEDMIDAHQNVYSAKADAVTRPTSKTFENVTVEGALYTVYTLWHFVNGGIRQELLEYTSTLFSEPLINHMLQSDNRDYIRFALEHEDFLRQFETFIPQTIALITHSDDYIPHFAVAKLKDSILMDTSCQYKIMYQLVRANQHVKNLLLTRFENIPLHNASITELIINIPTMNVSQLEKVAQILYNNKNSITEEQYNRLRDVANTKNDESMAVTIEKLLKRIE</sequence>
<keyword evidence="1" id="KW-1133">Transmembrane helix</keyword>
<gene>
    <name evidence="2" type="ORF">C5745_18125</name>
</gene>
<dbReference type="EMBL" id="PVBQ01000020">
    <property type="protein sequence ID" value="PRD45508.1"/>
    <property type="molecule type" value="Genomic_DNA"/>
</dbReference>
<dbReference type="AlphaFoldDB" id="A0A2S9IYD0"/>
<accession>A0A2S9IYD0</accession>
<feature type="transmembrane region" description="Helical" evidence="1">
    <location>
        <begin position="21"/>
        <end position="46"/>
    </location>
</feature>
<proteinExistence type="predicted"/>
<comment type="caution">
    <text evidence="2">The sequence shown here is derived from an EMBL/GenBank/DDBJ whole genome shotgun (WGS) entry which is preliminary data.</text>
</comment>
<keyword evidence="1" id="KW-0472">Membrane</keyword>
<protein>
    <submittedName>
        <fullName evidence="2">Uncharacterized protein</fullName>
    </submittedName>
</protein>
<evidence type="ECO:0000313" key="2">
    <source>
        <dbReference type="EMBL" id="PRD45508.1"/>
    </source>
</evidence>
<name>A0A2S9IYD0_9SPHI</name>
<reference evidence="2 3" key="1">
    <citation type="submission" date="2018-02" db="EMBL/GenBank/DDBJ databases">
        <title>The draft genome of Sphingobacterium sp. 5JN-11.</title>
        <authorList>
            <person name="Liu L."/>
            <person name="Li L."/>
            <person name="Liang L."/>
            <person name="Zhang X."/>
            <person name="Wang T."/>
        </authorList>
    </citation>
    <scope>NUCLEOTIDE SEQUENCE [LARGE SCALE GENOMIC DNA]</scope>
    <source>
        <strain evidence="2 3">5JN-11</strain>
    </source>
</reference>
<keyword evidence="3" id="KW-1185">Reference proteome</keyword>
<evidence type="ECO:0000313" key="3">
    <source>
        <dbReference type="Proteomes" id="UP000239711"/>
    </source>
</evidence>
<dbReference type="Proteomes" id="UP000239711">
    <property type="component" value="Unassembled WGS sequence"/>
</dbReference>